<dbReference type="AlphaFoldDB" id="A0A2M8L5E7"/>
<reference evidence="3" key="1">
    <citation type="submission" date="2017-09" db="EMBL/GenBank/DDBJ databases">
        <title>Depth-based differentiation of microbial function through sediment-hosted aquifers and enrichment of novel symbionts in the deep terrestrial subsurface.</title>
        <authorList>
            <person name="Probst A.J."/>
            <person name="Ladd B."/>
            <person name="Jarett J.K."/>
            <person name="Geller-Mcgrath D.E."/>
            <person name="Sieber C.M.K."/>
            <person name="Emerson J.B."/>
            <person name="Anantharaman K."/>
            <person name="Thomas B.C."/>
            <person name="Malmstrom R."/>
            <person name="Stieglmeier M."/>
            <person name="Klingl A."/>
            <person name="Woyke T."/>
            <person name="Ryan C.M."/>
            <person name="Banfield J.F."/>
        </authorList>
    </citation>
    <scope>NUCLEOTIDE SEQUENCE [LARGE SCALE GENOMIC DNA]</scope>
</reference>
<sequence>MPPGVARVVLALMGIVFGAAHFILKGSKEKGAKLPLDLRDALVSEVALVLAIALPIFAIFIK</sequence>
<dbReference type="EMBL" id="PFEL01000065">
    <property type="protein sequence ID" value="PJE69064.1"/>
    <property type="molecule type" value="Genomic_DNA"/>
</dbReference>
<name>A0A2M8L5E7_9BACT</name>
<accession>A0A2M8L5E7</accession>
<gene>
    <name evidence="2" type="ORF">COU96_01760</name>
</gene>
<proteinExistence type="predicted"/>
<evidence type="ECO:0000256" key="1">
    <source>
        <dbReference type="SAM" id="Phobius"/>
    </source>
</evidence>
<evidence type="ECO:0000313" key="2">
    <source>
        <dbReference type="EMBL" id="PJE69064.1"/>
    </source>
</evidence>
<feature type="transmembrane region" description="Helical" evidence="1">
    <location>
        <begin position="6"/>
        <end position="24"/>
    </location>
</feature>
<keyword evidence="1" id="KW-0812">Transmembrane</keyword>
<evidence type="ECO:0000313" key="3">
    <source>
        <dbReference type="Proteomes" id="UP000229500"/>
    </source>
</evidence>
<comment type="caution">
    <text evidence="2">The sequence shown here is derived from an EMBL/GenBank/DDBJ whole genome shotgun (WGS) entry which is preliminary data.</text>
</comment>
<organism evidence="2 3">
    <name type="scientific">Candidatus Shapirobacteria bacterium CG10_big_fil_rev_8_21_14_0_10_38_14</name>
    <dbReference type="NCBI Taxonomy" id="1974483"/>
    <lineage>
        <taxon>Bacteria</taxon>
        <taxon>Candidatus Shapironibacteriota</taxon>
    </lineage>
</organism>
<keyword evidence="1" id="KW-1133">Transmembrane helix</keyword>
<dbReference type="Proteomes" id="UP000229500">
    <property type="component" value="Unassembled WGS sequence"/>
</dbReference>
<keyword evidence="1" id="KW-0472">Membrane</keyword>
<protein>
    <submittedName>
        <fullName evidence="2">Uncharacterized protein</fullName>
    </submittedName>
</protein>
<feature type="transmembrane region" description="Helical" evidence="1">
    <location>
        <begin position="36"/>
        <end position="61"/>
    </location>
</feature>